<dbReference type="AlphaFoldDB" id="A0A512ISQ7"/>
<name>A0A512ISQ7_9HYPH</name>
<dbReference type="OrthoDB" id="2287011at2"/>
<evidence type="ECO:0000256" key="1">
    <source>
        <dbReference type="SAM" id="MobiDB-lite"/>
    </source>
</evidence>
<feature type="region of interest" description="Disordered" evidence="1">
    <location>
        <begin position="158"/>
        <end position="177"/>
    </location>
</feature>
<evidence type="ECO:0000259" key="2">
    <source>
        <dbReference type="PROSITE" id="PS50995"/>
    </source>
</evidence>
<gene>
    <name evidence="3" type="ORF">MHA02_31240</name>
</gene>
<dbReference type="InterPro" id="IPR000835">
    <property type="entry name" value="HTH_MarR-typ"/>
</dbReference>
<evidence type="ECO:0000313" key="4">
    <source>
        <dbReference type="Proteomes" id="UP000321258"/>
    </source>
</evidence>
<protein>
    <submittedName>
        <fullName evidence="3">MarR family transcriptional regulator</fullName>
    </submittedName>
</protein>
<dbReference type="SMART" id="SM00347">
    <property type="entry name" value="HTH_MARR"/>
    <property type="match status" value="1"/>
</dbReference>
<dbReference type="GO" id="GO:0003700">
    <property type="term" value="F:DNA-binding transcription factor activity"/>
    <property type="evidence" value="ECO:0007669"/>
    <property type="project" value="InterPro"/>
</dbReference>
<dbReference type="Pfam" id="PF13463">
    <property type="entry name" value="HTH_27"/>
    <property type="match status" value="1"/>
</dbReference>
<organism evidence="3 4">
    <name type="scientific">Methylobacterium haplocladii</name>
    <dbReference type="NCBI Taxonomy" id="1176176"/>
    <lineage>
        <taxon>Bacteria</taxon>
        <taxon>Pseudomonadati</taxon>
        <taxon>Pseudomonadota</taxon>
        <taxon>Alphaproteobacteria</taxon>
        <taxon>Hyphomicrobiales</taxon>
        <taxon>Methylobacteriaceae</taxon>
        <taxon>Methylobacterium</taxon>
    </lineage>
</organism>
<feature type="compositionally biased region" description="Pro residues" evidence="1">
    <location>
        <begin position="168"/>
        <end position="177"/>
    </location>
</feature>
<dbReference type="Gene3D" id="1.10.10.10">
    <property type="entry name" value="Winged helix-like DNA-binding domain superfamily/Winged helix DNA-binding domain"/>
    <property type="match status" value="1"/>
</dbReference>
<dbReference type="Proteomes" id="UP000321258">
    <property type="component" value="Unassembled WGS sequence"/>
</dbReference>
<comment type="caution">
    <text evidence="3">The sequence shown here is derived from an EMBL/GenBank/DDBJ whole genome shotgun (WGS) entry which is preliminary data.</text>
</comment>
<dbReference type="InterPro" id="IPR039422">
    <property type="entry name" value="MarR/SlyA-like"/>
</dbReference>
<dbReference type="PANTHER" id="PTHR33164">
    <property type="entry name" value="TRANSCRIPTIONAL REGULATOR, MARR FAMILY"/>
    <property type="match status" value="1"/>
</dbReference>
<dbReference type="EMBL" id="BJZT01000034">
    <property type="protein sequence ID" value="GEP00737.1"/>
    <property type="molecule type" value="Genomic_DNA"/>
</dbReference>
<accession>A0A512ISQ7</accession>
<dbReference type="PROSITE" id="PS50995">
    <property type="entry name" value="HTH_MARR_2"/>
    <property type="match status" value="1"/>
</dbReference>
<dbReference type="InterPro" id="IPR036388">
    <property type="entry name" value="WH-like_DNA-bd_sf"/>
</dbReference>
<dbReference type="InterPro" id="IPR036390">
    <property type="entry name" value="WH_DNA-bd_sf"/>
</dbReference>
<reference evidence="3 4" key="1">
    <citation type="submission" date="2019-07" db="EMBL/GenBank/DDBJ databases">
        <title>Whole genome shotgun sequence of Methylobacterium haplocladii NBRC 107714.</title>
        <authorList>
            <person name="Hosoyama A."/>
            <person name="Uohara A."/>
            <person name="Ohji S."/>
            <person name="Ichikawa N."/>
        </authorList>
    </citation>
    <scope>NUCLEOTIDE SEQUENCE [LARGE SCALE GENOMIC DNA]</scope>
    <source>
        <strain evidence="3 4">NBRC 107714</strain>
    </source>
</reference>
<feature type="domain" description="HTH marR-type" evidence="2">
    <location>
        <begin position="16"/>
        <end position="151"/>
    </location>
</feature>
<keyword evidence="4" id="KW-1185">Reference proteome</keyword>
<dbReference type="SUPFAM" id="SSF46785">
    <property type="entry name" value="Winged helix' DNA-binding domain"/>
    <property type="match status" value="1"/>
</dbReference>
<dbReference type="GO" id="GO:0006950">
    <property type="term" value="P:response to stress"/>
    <property type="evidence" value="ECO:0007669"/>
    <property type="project" value="TreeGrafter"/>
</dbReference>
<proteinExistence type="predicted"/>
<sequence length="177" mass="19089">MIVSEPDSDASVSEDTPCTNNAMRRATRQLGALYDEAFAPTGLKGTQLLLMWRIAELGTEDDPTLLALADRLAVGVSALTHALRPLVRDGLVVLRTDAQDRRSKRASLTALGRTRVAEGALLWSTANRRVETLLGPAAAQMLRDTADRVASEEFAAAFRQGLERRPPSEPPAAAPDE</sequence>
<dbReference type="PANTHER" id="PTHR33164:SF105">
    <property type="entry name" value="TRANSCRIPTIONAL REPRESSOR PROTEIN-RELATED"/>
    <property type="match status" value="1"/>
</dbReference>
<evidence type="ECO:0000313" key="3">
    <source>
        <dbReference type="EMBL" id="GEP00737.1"/>
    </source>
</evidence>